<organism evidence="10 11">
    <name type="scientific">Xiphophorus couchianus</name>
    <name type="common">Monterrey platyfish</name>
    <dbReference type="NCBI Taxonomy" id="32473"/>
    <lineage>
        <taxon>Eukaryota</taxon>
        <taxon>Metazoa</taxon>
        <taxon>Chordata</taxon>
        <taxon>Craniata</taxon>
        <taxon>Vertebrata</taxon>
        <taxon>Euteleostomi</taxon>
        <taxon>Actinopterygii</taxon>
        <taxon>Neopterygii</taxon>
        <taxon>Teleostei</taxon>
        <taxon>Neoteleostei</taxon>
        <taxon>Acanthomorphata</taxon>
        <taxon>Ovalentaria</taxon>
        <taxon>Atherinomorphae</taxon>
        <taxon>Cyprinodontiformes</taxon>
        <taxon>Poeciliidae</taxon>
        <taxon>Poeciliinae</taxon>
        <taxon>Xiphophorus</taxon>
    </lineage>
</organism>
<reference evidence="10" key="2">
    <citation type="submission" date="2025-09" db="UniProtKB">
        <authorList>
            <consortium name="Ensembl"/>
        </authorList>
    </citation>
    <scope>IDENTIFICATION</scope>
</reference>
<evidence type="ECO:0000256" key="7">
    <source>
        <dbReference type="ARBA" id="ARBA00022989"/>
    </source>
</evidence>
<dbReference type="Ensembl" id="ENSXCOT00000013886.1">
    <property type="protein sequence ID" value="ENSXCOP00000013718.1"/>
    <property type="gene ID" value="ENSXCOG00000010379.1"/>
</dbReference>
<feature type="transmembrane region" description="Helical" evidence="9">
    <location>
        <begin position="87"/>
        <end position="109"/>
    </location>
</feature>
<name>A0A3B5LNQ9_9TELE</name>
<feature type="transmembrane region" description="Helical" evidence="9">
    <location>
        <begin position="30"/>
        <end position="50"/>
    </location>
</feature>
<keyword evidence="5 9" id="KW-0812">Transmembrane</keyword>
<dbReference type="GeneTree" id="ENSGT00940000175471"/>
<dbReference type="Pfam" id="PF16015">
    <property type="entry name" value="Promethin"/>
    <property type="match status" value="1"/>
</dbReference>
<evidence type="ECO:0000256" key="9">
    <source>
        <dbReference type="SAM" id="Phobius"/>
    </source>
</evidence>
<evidence type="ECO:0000256" key="1">
    <source>
        <dbReference type="ARBA" id="ARBA00004477"/>
    </source>
</evidence>
<keyword evidence="8 9" id="KW-0472">Membrane</keyword>
<evidence type="ECO:0000256" key="8">
    <source>
        <dbReference type="ARBA" id="ARBA00023136"/>
    </source>
</evidence>
<reference evidence="10" key="1">
    <citation type="submission" date="2025-08" db="UniProtKB">
        <authorList>
            <consortium name="Ensembl"/>
        </authorList>
    </citation>
    <scope>IDENTIFICATION</scope>
</reference>
<dbReference type="AlphaFoldDB" id="A0A3B5LNQ9"/>
<evidence type="ECO:0000256" key="5">
    <source>
        <dbReference type="ARBA" id="ARBA00022692"/>
    </source>
</evidence>
<evidence type="ECO:0000313" key="11">
    <source>
        <dbReference type="Proteomes" id="UP000261380"/>
    </source>
</evidence>
<dbReference type="Proteomes" id="UP000261380">
    <property type="component" value="Unplaced"/>
</dbReference>
<dbReference type="PANTHER" id="PTHR14275:SF0">
    <property type="entry name" value="LIPID DROPLET ASSEMBLY FACTOR 1"/>
    <property type="match status" value="1"/>
</dbReference>
<evidence type="ECO:0000313" key="10">
    <source>
        <dbReference type="Ensembl" id="ENSXCOP00000013718.1"/>
    </source>
</evidence>
<evidence type="ECO:0000256" key="4">
    <source>
        <dbReference type="ARBA" id="ARBA00022677"/>
    </source>
</evidence>
<evidence type="ECO:0000256" key="6">
    <source>
        <dbReference type="ARBA" id="ARBA00022824"/>
    </source>
</evidence>
<comment type="similarity">
    <text evidence="3">Belongs to the LDAF1 family.</text>
</comment>
<comment type="subcellular location">
    <subcellularLocation>
        <location evidence="1">Endoplasmic reticulum membrane</location>
        <topology evidence="1">Multi-pass membrane protein</topology>
    </subcellularLocation>
    <subcellularLocation>
        <location evidence="2">Lipid droplet</location>
    </subcellularLocation>
</comment>
<dbReference type="STRING" id="32473.ENSXCOP00000013718"/>
<dbReference type="InterPro" id="IPR029709">
    <property type="entry name" value="LDAF1"/>
</dbReference>
<proteinExistence type="inferred from homology"/>
<keyword evidence="6" id="KW-0256">Endoplasmic reticulum</keyword>
<accession>A0A3B5LNQ9</accession>
<dbReference type="GO" id="GO:0005789">
    <property type="term" value="C:endoplasmic reticulum membrane"/>
    <property type="evidence" value="ECO:0007669"/>
    <property type="project" value="UniProtKB-SubCell"/>
</dbReference>
<keyword evidence="7 9" id="KW-1133">Transmembrane helix</keyword>
<protein>
    <submittedName>
        <fullName evidence="10">Uncharacterized protein</fullName>
    </submittedName>
</protein>
<keyword evidence="4" id="KW-0551">Lipid droplet</keyword>
<dbReference type="GO" id="GO:0005811">
    <property type="term" value="C:lipid droplet"/>
    <property type="evidence" value="ECO:0007669"/>
    <property type="project" value="UniProtKB-SubCell"/>
</dbReference>
<evidence type="ECO:0000256" key="3">
    <source>
        <dbReference type="ARBA" id="ARBA00007618"/>
    </source>
</evidence>
<feature type="transmembrane region" description="Helical" evidence="9">
    <location>
        <begin position="56"/>
        <end position="75"/>
    </location>
</feature>
<dbReference type="PANTHER" id="PTHR14275">
    <property type="entry name" value="PROMETHIN"/>
    <property type="match status" value="1"/>
</dbReference>
<evidence type="ECO:0000256" key="2">
    <source>
        <dbReference type="ARBA" id="ARBA00004502"/>
    </source>
</evidence>
<keyword evidence="11" id="KW-1185">Reference proteome</keyword>
<sequence length="142" mass="16207">CVYKKVQLVSLDSQIKKKNLLRTMNLSERFLWLIFRPFLALALLLFSAMAALPVGVFLLFALITIVMSVVGFVFFEGMLHISNSTMWGFFSSYFKLILILLFSVSAVYWRNDSAVSPVFCCWLFQASVAVVHETPQRHLCTP</sequence>